<protein>
    <recommendedName>
        <fullName evidence="4">Choice-of-anchor B family protein</fullName>
    </recommendedName>
</protein>
<name>A0A9N9LAQ4_9HELO</name>
<evidence type="ECO:0000256" key="1">
    <source>
        <dbReference type="SAM" id="SignalP"/>
    </source>
</evidence>
<reference evidence="2" key="1">
    <citation type="submission" date="2021-07" db="EMBL/GenBank/DDBJ databases">
        <authorList>
            <person name="Durling M."/>
        </authorList>
    </citation>
    <scope>NUCLEOTIDE SEQUENCE</scope>
</reference>
<dbReference type="PANTHER" id="PTHR38787">
    <property type="entry name" value="REGULATORY P DOMAIN-CONTAINING PROTEIN"/>
    <property type="match status" value="1"/>
</dbReference>
<dbReference type="NCBIfam" id="TIGR04312">
    <property type="entry name" value="choice_anch_B"/>
    <property type="match status" value="1"/>
</dbReference>
<dbReference type="Proteomes" id="UP000701801">
    <property type="component" value="Unassembled WGS sequence"/>
</dbReference>
<dbReference type="OrthoDB" id="2099887at2759"/>
<dbReference type="PANTHER" id="PTHR38787:SF3">
    <property type="entry name" value="REGULATORY P DOMAIN-CONTAINING PROTEIN"/>
    <property type="match status" value="1"/>
</dbReference>
<evidence type="ECO:0000313" key="3">
    <source>
        <dbReference type="Proteomes" id="UP000701801"/>
    </source>
</evidence>
<feature type="chain" id="PRO_5040496704" description="Choice-of-anchor B family protein" evidence="1">
    <location>
        <begin position="17"/>
        <end position="500"/>
    </location>
</feature>
<gene>
    <name evidence="2" type="ORF">HYALB_00007246</name>
</gene>
<accession>A0A9N9LAQ4</accession>
<comment type="caution">
    <text evidence="2">The sequence shown here is derived from an EMBL/GenBank/DDBJ whole genome shotgun (WGS) entry which is preliminary data.</text>
</comment>
<keyword evidence="3" id="KW-1185">Reference proteome</keyword>
<dbReference type="EMBL" id="CAJVRM010000027">
    <property type="protein sequence ID" value="CAG8971764.1"/>
    <property type="molecule type" value="Genomic_DNA"/>
</dbReference>
<keyword evidence="1" id="KW-0732">Signal</keyword>
<evidence type="ECO:0000313" key="2">
    <source>
        <dbReference type="EMBL" id="CAG8971764.1"/>
    </source>
</evidence>
<dbReference type="AlphaFoldDB" id="A0A9N9LAQ4"/>
<evidence type="ECO:0008006" key="4">
    <source>
        <dbReference type="Google" id="ProtNLM"/>
    </source>
</evidence>
<feature type="signal peptide" evidence="1">
    <location>
        <begin position="1"/>
        <end position="16"/>
    </location>
</feature>
<dbReference type="GO" id="GO:0005576">
    <property type="term" value="C:extracellular region"/>
    <property type="evidence" value="ECO:0007669"/>
    <property type="project" value="TreeGrafter"/>
</dbReference>
<dbReference type="InterPro" id="IPR027589">
    <property type="entry name" value="Choice_anch_B"/>
</dbReference>
<sequence length="500" mass="54099">MLALSALALVCSVAWAKEIPVDEDRAARMYDSGLVHESIMAAKHKTWAKTEASGAMNSAQYPELGYTPCVDGVAAATVSLWSGAMTSPTLLTTPWSWTKKKNIPGDANNSFRCSNADLYHFLAHADLGSSGQGSSSWGWTSEDGREFMAIGQQDGAAFVEISKEGKLVYLGRLPQASTPSIWREIRGYEHYMVIGSEAVGHGIQFFDMTKLLTLDPASPKTFDAIADLAGYFNGLPVGRTHNVVVNQELGYAVSVGAQPRTSACRSGLIFMDLSDLSNITSPGCSGADGYVHDAQCLVYRGPDAKYNGTDICYGYNEDSLTIYDVSNKANAKIISKTSYEGASYTHQGWVLDPMNQEYLLLDDEYDEEEQAGLAADGFPVTYIWDIKSLEAPKQTGYFKAPVRGIDHNQYVIDGLTYQSNYGAGLRVADVSSIPADPTGASVCDVAAFDIYPEDDALPDGGLIDFVGSWSSYGYFKSGFVVINTIERGVFVVKLTSKICT</sequence>
<proteinExistence type="predicted"/>
<organism evidence="2 3">
    <name type="scientific">Hymenoscyphus albidus</name>
    <dbReference type="NCBI Taxonomy" id="595503"/>
    <lineage>
        <taxon>Eukaryota</taxon>
        <taxon>Fungi</taxon>
        <taxon>Dikarya</taxon>
        <taxon>Ascomycota</taxon>
        <taxon>Pezizomycotina</taxon>
        <taxon>Leotiomycetes</taxon>
        <taxon>Helotiales</taxon>
        <taxon>Helotiaceae</taxon>
        <taxon>Hymenoscyphus</taxon>
    </lineage>
</organism>